<dbReference type="AlphaFoldDB" id="A0A364MUK4"/>
<evidence type="ECO:0000256" key="6">
    <source>
        <dbReference type="RuleBase" id="RU362125"/>
    </source>
</evidence>
<dbReference type="InterPro" id="IPR006091">
    <property type="entry name" value="Acyl-CoA_Oxase/DH_mid-dom"/>
</dbReference>
<dbReference type="Gene3D" id="1.20.140.10">
    <property type="entry name" value="Butyryl-CoA Dehydrogenase, subunit A, domain 3"/>
    <property type="match status" value="1"/>
</dbReference>
<accession>A0A364MUK4</accession>
<evidence type="ECO:0000256" key="4">
    <source>
        <dbReference type="ARBA" id="ARBA00022827"/>
    </source>
</evidence>
<dbReference type="Proteomes" id="UP000249619">
    <property type="component" value="Unassembled WGS sequence"/>
</dbReference>
<dbReference type="SUPFAM" id="SSF47203">
    <property type="entry name" value="Acyl-CoA dehydrogenase C-terminal domain-like"/>
    <property type="match status" value="1"/>
</dbReference>
<dbReference type="PANTHER" id="PTHR48083">
    <property type="entry name" value="MEDIUM-CHAIN SPECIFIC ACYL-COA DEHYDROGENASE, MITOCHONDRIAL-RELATED"/>
    <property type="match status" value="1"/>
</dbReference>
<comment type="cofactor">
    <cofactor evidence="1 6">
        <name>FAD</name>
        <dbReference type="ChEBI" id="CHEBI:57692"/>
    </cofactor>
</comment>
<dbReference type="Gene3D" id="1.10.540.10">
    <property type="entry name" value="Acyl-CoA dehydrogenase/oxidase, N-terminal domain"/>
    <property type="match status" value="1"/>
</dbReference>
<keyword evidence="3 6" id="KW-0285">Flavoprotein</keyword>
<feature type="domain" description="Acyl-CoA dehydrogenase/oxidase C-terminal" evidence="8">
    <location>
        <begin position="280"/>
        <end position="435"/>
    </location>
</feature>
<evidence type="ECO:0000256" key="1">
    <source>
        <dbReference type="ARBA" id="ARBA00001974"/>
    </source>
</evidence>
<dbReference type="STRING" id="183478.A0A364MUK4"/>
<dbReference type="GO" id="GO:0003995">
    <property type="term" value="F:acyl-CoA dehydrogenase activity"/>
    <property type="evidence" value="ECO:0007669"/>
    <property type="project" value="TreeGrafter"/>
</dbReference>
<dbReference type="InterPro" id="IPR009075">
    <property type="entry name" value="AcylCo_DH/oxidase_C"/>
</dbReference>
<evidence type="ECO:0000256" key="7">
    <source>
        <dbReference type="SAM" id="MobiDB-lite"/>
    </source>
</evidence>
<dbReference type="InterPro" id="IPR037069">
    <property type="entry name" value="AcylCoA_DH/ox_N_sf"/>
</dbReference>
<dbReference type="InterPro" id="IPR046373">
    <property type="entry name" value="Acyl-CoA_Oxase/DH_mid-dom_sf"/>
</dbReference>
<dbReference type="EMBL" id="QGDH01000166">
    <property type="protein sequence ID" value="RAR03995.1"/>
    <property type="molecule type" value="Genomic_DNA"/>
</dbReference>
<evidence type="ECO:0000259" key="9">
    <source>
        <dbReference type="Pfam" id="PF02770"/>
    </source>
</evidence>
<feature type="domain" description="Acyl-CoA oxidase/dehydrogenase middle" evidence="9">
    <location>
        <begin position="173"/>
        <end position="268"/>
    </location>
</feature>
<keyword evidence="5 6" id="KW-0560">Oxidoreductase</keyword>
<protein>
    <submittedName>
        <fullName evidence="11">Acyl-CoA dehydrogenase NM domain-like protein</fullName>
    </submittedName>
</protein>
<feature type="compositionally biased region" description="Polar residues" evidence="7">
    <location>
        <begin position="1"/>
        <end position="18"/>
    </location>
</feature>
<organism evidence="11 12">
    <name type="scientific">Stemphylium lycopersici</name>
    <name type="common">Tomato gray leaf spot disease fungus</name>
    <name type="synonym">Thyrospora lycopersici</name>
    <dbReference type="NCBI Taxonomy" id="183478"/>
    <lineage>
        <taxon>Eukaryota</taxon>
        <taxon>Fungi</taxon>
        <taxon>Dikarya</taxon>
        <taxon>Ascomycota</taxon>
        <taxon>Pezizomycotina</taxon>
        <taxon>Dothideomycetes</taxon>
        <taxon>Pleosporomycetidae</taxon>
        <taxon>Pleosporales</taxon>
        <taxon>Pleosporineae</taxon>
        <taxon>Pleosporaceae</taxon>
        <taxon>Stemphylium</taxon>
    </lineage>
</organism>
<gene>
    <name evidence="11" type="ORF">DDE83_008006</name>
</gene>
<keyword evidence="4 6" id="KW-0274">FAD</keyword>
<dbReference type="InterPro" id="IPR050741">
    <property type="entry name" value="Acyl-CoA_dehydrogenase"/>
</dbReference>
<comment type="similarity">
    <text evidence="2 6">Belongs to the acyl-CoA dehydrogenase family.</text>
</comment>
<dbReference type="Pfam" id="PF02771">
    <property type="entry name" value="Acyl-CoA_dh_N"/>
    <property type="match status" value="1"/>
</dbReference>
<dbReference type="InterPro" id="IPR013786">
    <property type="entry name" value="AcylCoA_DH/ox_N"/>
</dbReference>
<evidence type="ECO:0000256" key="5">
    <source>
        <dbReference type="ARBA" id="ARBA00023002"/>
    </source>
</evidence>
<dbReference type="Pfam" id="PF02770">
    <property type="entry name" value="Acyl-CoA_dh_M"/>
    <property type="match status" value="1"/>
</dbReference>
<dbReference type="InterPro" id="IPR009100">
    <property type="entry name" value="AcylCoA_DH/oxidase_NM_dom_sf"/>
</dbReference>
<dbReference type="GO" id="GO:0033539">
    <property type="term" value="P:fatty acid beta-oxidation using acyl-CoA dehydrogenase"/>
    <property type="evidence" value="ECO:0007669"/>
    <property type="project" value="TreeGrafter"/>
</dbReference>
<proteinExistence type="inferred from homology"/>
<evidence type="ECO:0000259" key="10">
    <source>
        <dbReference type="Pfam" id="PF02771"/>
    </source>
</evidence>
<dbReference type="GO" id="GO:0005737">
    <property type="term" value="C:cytoplasm"/>
    <property type="evidence" value="ECO:0007669"/>
    <property type="project" value="TreeGrafter"/>
</dbReference>
<evidence type="ECO:0000313" key="12">
    <source>
        <dbReference type="Proteomes" id="UP000249619"/>
    </source>
</evidence>
<evidence type="ECO:0000256" key="2">
    <source>
        <dbReference type="ARBA" id="ARBA00009347"/>
    </source>
</evidence>
<evidence type="ECO:0000256" key="3">
    <source>
        <dbReference type="ARBA" id="ARBA00022630"/>
    </source>
</evidence>
<dbReference type="GO" id="GO:0050660">
    <property type="term" value="F:flavin adenine dinucleotide binding"/>
    <property type="evidence" value="ECO:0007669"/>
    <property type="project" value="InterPro"/>
</dbReference>
<sequence>MSNPKPQTKTPLPSSPTTRPKRETFGNLGPWAEPSWYSSLASPYYNASHKKLRDAMRTYIDTNIKPYMLDWEEAGEAPVEERRKWAQSGFAFGDVPEPYRPQNVPGPAGIPVGELDLFHLLIMSDESSRIEGGVGTALGGASVIGVPPIVHHGTEEQKRAWLPGLFTWETSFCLGITEPGGGSDVANIQTTATKSPDGTEYIVNGHKKWITGMPWATHMTTAVRTGGPGATGLSMLIIPTSSRGLSHRRIPNSGQKAGGASFVELDNVHVPVANLLGAENAGFPIIMRNFNKERFIMGIGCNRKARTCLSESFSYASSRTTFGKPLVANQIIAHKLATLARYVESHFAWLEQLAYHIQHSEAGWQDPDIAGQIALCKVHGGRILELANREAQQIFGGAGYQKGAGPGAIVEQMSRDLRMMVVGGGSEEIIADLAVRQEVGMARRRGWKL</sequence>
<comment type="caution">
    <text evidence="11">The sequence shown here is derived from an EMBL/GenBank/DDBJ whole genome shotgun (WGS) entry which is preliminary data.</text>
</comment>
<dbReference type="InterPro" id="IPR036250">
    <property type="entry name" value="AcylCo_DH-like_C"/>
</dbReference>
<dbReference type="Gene3D" id="2.40.110.10">
    <property type="entry name" value="Butyryl-CoA Dehydrogenase, subunit A, domain 2"/>
    <property type="match status" value="1"/>
</dbReference>
<dbReference type="Pfam" id="PF00441">
    <property type="entry name" value="Acyl-CoA_dh_1"/>
    <property type="match status" value="1"/>
</dbReference>
<evidence type="ECO:0000313" key="11">
    <source>
        <dbReference type="EMBL" id="RAR03995.1"/>
    </source>
</evidence>
<reference evidence="12" key="1">
    <citation type="submission" date="2018-05" db="EMBL/GenBank/DDBJ databases">
        <title>Draft genome sequence of Stemphylium lycopersici strain CIDEFI 213.</title>
        <authorList>
            <person name="Medina R."/>
            <person name="Franco M.E.E."/>
            <person name="Lucentini C.G."/>
            <person name="Saparrat M.C.N."/>
            <person name="Balatti P.A."/>
        </authorList>
    </citation>
    <scope>NUCLEOTIDE SEQUENCE [LARGE SCALE GENOMIC DNA]</scope>
    <source>
        <strain evidence="12">CIDEFI 213</strain>
    </source>
</reference>
<name>A0A364MUK4_STELY</name>
<keyword evidence="12" id="KW-1185">Reference proteome</keyword>
<dbReference type="PANTHER" id="PTHR48083:SF28">
    <property type="entry name" value="ACYL-COA DEHYDROGENASE FAMILY PROTEIN (AFU_ORTHOLOGUE AFUA_6G10880)-RELATED"/>
    <property type="match status" value="1"/>
</dbReference>
<feature type="region of interest" description="Disordered" evidence="7">
    <location>
        <begin position="1"/>
        <end position="26"/>
    </location>
</feature>
<feature type="domain" description="Acyl-CoA dehydrogenase/oxidase N-terminal" evidence="10">
    <location>
        <begin position="48"/>
        <end position="167"/>
    </location>
</feature>
<evidence type="ECO:0000259" key="8">
    <source>
        <dbReference type="Pfam" id="PF00441"/>
    </source>
</evidence>
<dbReference type="SUPFAM" id="SSF56645">
    <property type="entry name" value="Acyl-CoA dehydrogenase NM domain-like"/>
    <property type="match status" value="1"/>
</dbReference>